<name>A0A0H5Q357_9ZZZZ</name>
<sequence length="190" mass="20354">MPINSLYPGFVKLFYNSNGHQHTQTLPVKPFVGVGGAWFLEAKNIVNNDVWQDMVTAYVDVFKTWLPNTGSITRAELWTMASPTATPVFADALPLSVAGTVAITPVALGQTSVTYRSATGGLYRWIGLEGSDAANAEAYPPFGGIHGALATYLTGATSFVVARDGGTLTAPIRLLSKTNDKLREKYLLDA</sequence>
<reference evidence="1" key="2">
    <citation type="submission" date="2015-07" db="EMBL/GenBank/DDBJ databases">
        <title>Plasmids, circular viruses and viroids from rat gut.</title>
        <authorList>
            <person name="Jorgensen T.J."/>
            <person name="Hansen M.A."/>
            <person name="Xu Z."/>
            <person name="Tabak M.A."/>
            <person name="Sorensen S.J."/>
            <person name="Hansen L.H."/>
        </authorList>
    </citation>
    <scope>NUCLEOTIDE SEQUENCE</scope>
    <source>
        <strain evidence="1">RGFK1112</strain>
    </source>
</reference>
<evidence type="ECO:0000313" key="1">
    <source>
        <dbReference type="EMBL" id="CRY96496.1"/>
    </source>
</evidence>
<dbReference type="EMBL" id="LN853693">
    <property type="protein sequence ID" value="CRY96496.1"/>
    <property type="molecule type" value="Genomic_DNA"/>
</dbReference>
<organism evidence="1">
    <name type="scientific">uncultured prokaryote</name>
    <dbReference type="NCBI Taxonomy" id="198431"/>
    <lineage>
        <taxon>unclassified sequences</taxon>
        <taxon>environmental samples</taxon>
    </lineage>
</organism>
<reference evidence="1" key="1">
    <citation type="submission" date="2015-06" db="EMBL/GenBank/DDBJ databases">
        <authorList>
            <person name="Joergensen T."/>
        </authorList>
    </citation>
    <scope>NUCLEOTIDE SEQUENCE</scope>
    <source>
        <strain evidence="1">RGFK1112</strain>
    </source>
</reference>
<proteinExistence type="predicted"/>
<dbReference type="AlphaFoldDB" id="A0A0H5Q357"/>
<protein>
    <submittedName>
        <fullName evidence="1">Uncharacterized protein</fullName>
    </submittedName>
</protein>
<accession>A0A0H5Q357</accession>